<sequence>MLRAELLGISPSSAIQMLYSQIVLKHGMPFELRLPSAKPISAGDMSREQLDAELAELMKGIESMKSGRVYTADEVDDELNREFNI</sequence>
<dbReference type="AlphaFoldDB" id="A0A9D1I3A9"/>
<dbReference type="Pfam" id="PF04221">
    <property type="entry name" value="RelB"/>
    <property type="match status" value="1"/>
</dbReference>
<comment type="caution">
    <text evidence="1">The sequence shown here is derived from an EMBL/GenBank/DDBJ whole genome shotgun (WGS) entry which is preliminary data.</text>
</comment>
<dbReference type="InterPro" id="IPR007337">
    <property type="entry name" value="RelB/DinJ"/>
</dbReference>
<accession>A0A9D1I3A9</accession>
<proteinExistence type="predicted"/>
<organism evidence="1 2">
    <name type="scientific">Candidatus Fimisoma avicola</name>
    <dbReference type="NCBI Taxonomy" id="2840826"/>
    <lineage>
        <taxon>Bacteria</taxon>
        <taxon>Bacillati</taxon>
        <taxon>Bacillota</taxon>
        <taxon>Clostridia</taxon>
        <taxon>Eubacteriales</taxon>
        <taxon>Candidatus Fimisoma</taxon>
    </lineage>
</organism>
<dbReference type="InterPro" id="IPR013321">
    <property type="entry name" value="Arc_rbn_hlx_hlx"/>
</dbReference>
<dbReference type="Proteomes" id="UP000824091">
    <property type="component" value="Unassembled WGS sequence"/>
</dbReference>
<dbReference type="Gene3D" id="1.10.1220.10">
    <property type="entry name" value="Met repressor-like"/>
    <property type="match status" value="1"/>
</dbReference>
<dbReference type="EMBL" id="DVMO01000046">
    <property type="protein sequence ID" value="HIU27356.1"/>
    <property type="molecule type" value="Genomic_DNA"/>
</dbReference>
<protein>
    <submittedName>
        <fullName evidence="1">Type II toxin-antitoxin system RelB/DinJ family antitoxin</fullName>
    </submittedName>
</protein>
<dbReference type="GO" id="GO:0006355">
    <property type="term" value="P:regulation of DNA-templated transcription"/>
    <property type="evidence" value="ECO:0007669"/>
    <property type="project" value="InterPro"/>
</dbReference>
<evidence type="ECO:0000313" key="1">
    <source>
        <dbReference type="EMBL" id="HIU27356.1"/>
    </source>
</evidence>
<reference evidence="1" key="2">
    <citation type="journal article" date="2021" name="PeerJ">
        <title>Extensive microbial diversity within the chicken gut microbiome revealed by metagenomics and culture.</title>
        <authorList>
            <person name="Gilroy R."/>
            <person name="Ravi A."/>
            <person name="Getino M."/>
            <person name="Pursley I."/>
            <person name="Horton D.L."/>
            <person name="Alikhan N.F."/>
            <person name="Baker D."/>
            <person name="Gharbi K."/>
            <person name="Hall N."/>
            <person name="Watson M."/>
            <person name="Adriaenssens E.M."/>
            <person name="Foster-Nyarko E."/>
            <person name="Jarju S."/>
            <person name="Secka A."/>
            <person name="Antonio M."/>
            <person name="Oren A."/>
            <person name="Chaudhuri R.R."/>
            <person name="La Ragione R."/>
            <person name="Hildebrand F."/>
            <person name="Pallen M.J."/>
        </authorList>
    </citation>
    <scope>NUCLEOTIDE SEQUENCE</scope>
    <source>
        <strain evidence="1">11300</strain>
    </source>
</reference>
<reference evidence="1" key="1">
    <citation type="submission" date="2020-10" db="EMBL/GenBank/DDBJ databases">
        <authorList>
            <person name="Gilroy R."/>
        </authorList>
    </citation>
    <scope>NUCLEOTIDE SEQUENCE</scope>
    <source>
        <strain evidence="1">11300</strain>
    </source>
</reference>
<gene>
    <name evidence="1" type="ORF">IAD16_03100</name>
</gene>
<name>A0A9D1I3A9_9FIRM</name>
<evidence type="ECO:0000313" key="2">
    <source>
        <dbReference type="Proteomes" id="UP000824091"/>
    </source>
</evidence>